<keyword evidence="2 5" id="KW-0560">Oxidoreductase</keyword>
<dbReference type="InterPro" id="IPR000683">
    <property type="entry name" value="Gfo/Idh/MocA-like_OxRdtase_N"/>
</dbReference>
<dbReference type="InterPro" id="IPR055170">
    <property type="entry name" value="GFO_IDH_MocA-like_dom"/>
</dbReference>
<dbReference type="Gene3D" id="3.40.50.720">
    <property type="entry name" value="NAD(P)-binding Rossmann-like Domain"/>
    <property type="match status" value="1"/>
</dbReference>
<dbReference type="GO" id="GO:0050112">
    <property type="term" value="F:inositol 2-dehydrogenase (NAD+) activity"/>
    <property type="evidence" value="ECO:0007669"/>
    <property type="project" value="UniProtKB-EC"/>
</dbReference>
<dbReference type="InterPro" id="IPR036291">
    <property type="entry name" value="NAD(P)-bd_dom_sf"/>
</dbReference>
<accession>A0A7X0VHB0</accession>
<gene>
    <name evidence="5" type="primary">iolG</name>
    <name evidence="5" type="ORF">H7C19_17405</name>
</gene>
<dbReference type="SUPFAM" id="SSF51735">
    <property type="entry name" value="NAD(P)-binding Rossmann-fold domains"/>
    <property type="match status" value="1"/>
</dbReference>
<feature type="domain" description="Gfo/Idh/MocA-like oxidoreductase N-terminal" evidence="3">
    <location>
        <begin position="4"/>
        <end position="124"/>
    </location>
</feature>
<reference evidence="5 6" key="1">
    <citation type="submission" date="2020-08" db="EMBL/GenBank/DDBJ databases">
        <title>Cohnella phylogeny.</title>
        <authorList>
            <person name="Dunlap C."/>
        </authorList>
    </citation>
    <scope>NUCLEOTIDE SEQUENCE [LARGE SCALE GENOMIC DNA]</scope>
    <source>
        <strain evidence="5 6">DSM 28246</strain>
    </source>
</reference>
<dbReference type="Pfam" id="PF22725">
    <property type="entry name" value="GFO_IDH_MocA_C3"/>
    <property type="match status" value="1"/>
</dbReference>
<comment type="caution">
    <text evidence="5">The sequence shown here is derived from an EMBL/GenBank/DDBJ whole genome shotgun (WGS) entry which is preliminary data.</text>
</comment>
<dbReference type="AlphaFoldDB" id="A0A7X0VHB0"/>
<keyword evidence="6" id="KW-1185">Reference proteome</keyword>
<dbReference type="Gene3D" id="3.30.360.10">
    <property type="entry name" value="Dihydrodipicolinate Reductase, domain 2"/>
    <property type="match status" value="1"/>
</dbReference>
<name>A0A7X0VHB0_9BACL</name>
<protein>
    <submittedName>
        <fullName evidence="5">Inositol 2-dehydrogenase</fullName>
        <ecNumber evidence="5">1.1.1.18</ecNumber>
    </submittedName>
</protein>
<evidence type="ECO:0000259" key="3">
    <source>
        <dbReference type="Pfam" id="PF01408"/>
    </source>
</evidence>
<evidence type="ECO:0000256" key="2">
    <source>
        <dbReference type="ARBA" id="ARBA00023002"/>
    </source>
</evidence>
<evidence type="ECO:0000259" key="4">
    <source>
        <dbReference type="Pfam" id="PF22725"/>
    </source>
</evidence>
<dbReference type="RefSeq" id="WP_185143938.1">
    <property type="nucleotide sequence ID" value="NZ_JACJVP010000027.1"/>
</dbReference>
<evidence type="ECO:0000313" key="6">
    <source>
        <dbReference type="Proteomes" id="UP000547209"/>
    </source>
</evidence>
<comment type="similarity">
    <text evidence="1">Belongs to the Gfo/Idh/MocA family.</text>
</comment>
<dbReference type="EC" id="1.1.1.18" evidence="5"/>
<dbReference type="Pfam" id="PF01408">
    <property type="entry name" value="GFO_IDH_MocA"/>
    <property type="match status" value="1"/>
</dbReference>
<sequence>MDPLNIGIIGMGRIGKIHADNLLRMPRVKLAAVSDLYADEALAQWAAERGVPVATRRSEDLLEDPDIQAVFICSHTDSHVPLIVAAAKAGKHIFCEKPISLDPARTKEALDAVREAGVKLQIGFNRRFDHNFERVRELVRAGRIGEPHLVKITSRDPSPPPEDYIAKSGGIFIDMTIHDFDMARYLIGGDIEEVYARGSVLVDPAFARYGDLDTAVITLKFAGGALGVIDNSRRAVYGYDQRVEVFGSAGSATVENDHPNTAEISTAEGVTRDKPLHFFLERYNEAYVKETRQFAESLLDGADVPVDGNDGLQAELAALAAKWSVRLGRGVKLRELGDTERLTKEALDKEATLA</sequence>
<dbReference type="GO" id="GO:0000166">
    <property type="term" value="F:nucleotide binding"/>
    <property type="evidence" value="ECO:0007669"/>
    <property type="project" value="InterPro"/>
</dbReference>
<evidence type="ECO:0000313" key="5">
    <source>
        <dbReference type="EMBL" id="MBB6672459.1"/>
    </source>
</evidence>
<evidence type="ECO:0000256" key="1">
    <source>
        <dbReference type="ARBA" id="ARBA00010928"/>
    </source>
</evidence>
<feature type="domain" description="GFO/IDH/MocA-like oxidoreductase" evidence="4">
    <location>
        <begin position="132"/>
        <end position="252"/>
    </location>
</feature>
<organism evidence="5 6">
    <name type="scientific">Cohnella nanjingensis</name>
    <dbReference type="NCBI Taxonomy" id="1387779"/>
    <lineage>
        <taxon>Bacteria</taxon>
        <taxon>Bacillati</taxon>
        <taxon>Bacillota</taxon>
        <taxon>Bacilli</taxon>
        <taxon>Bacillales</taxon>
        <taxon>Paenibacillaceae</taxon>
        <taxon>Cohnella</taxon>
    </lineage>
</organism>
<dbReference type="PANTHER" id="PTHR42840:SF3">
    <property type="entry name" value="BINDING ROSSMANN FOLD OXIDOREDUCTASE, PUTATIVE (AFU_ORTHOLOGUE AFUA_2G10240)-RELATED"/>
    <property type="match status" value="1"/>
</dbReference>
<dbReference type="SUPFAM" id="SSF55347">
    <property type="entry name" value="Glyceraldehyde-3-phosphate dehydrogenase-like, C-terminal domain"/>
    <property type="match status" value="1"/>
</dbReference>
<dbReference type="FunFam" id="3.30.360.10:FF:000023">
    <property type="entry name" value="Inositol 2-dehydrogenase"/>
    <property type="match status" value="1"/>
</dbReference>
<dbReference type="EMBL" id="JACJVP010000027">
    <property type="protein sequence ID" value="MBB6672459.1"/>
    <property type="molecule type" value="Genomic_DNA"/>
</dbReference>
<dbReference type="PANTHER" id="PTHR42840">
    <property type="entry name" value="NAD(P)-BINDING ROSSMANN-FOLD SUPERFAMILY PROTEIN-RELATED"/>
    <property type="match status" value="1"/>
</dbReference>
<dbReference type="Proteomes" id="UP000547209">
    <property type="component" value="Unassembled WGS sequence"/>
</dbReference>
<dbReference type="InterPro" id="IPR030827">
    <property type="entry name" value="Myo_inos_IolG"/>
</dbReference>
<proteinExistence type="inferred from homology"/>
<dbReference type="NCBIfam" id="TIGR04380">
    <property type="entry name" value="myo_inos_iolG"/>
    <property type="match status" value="1"/>
</dbReference>